<reference evidence="1 2" key="1">
    <citation type="submission" date="2021-06" db="EMBL/GenBank/DDBJ databases">
        <title>Caerostris darwini draft genome.</title>
        <authorList>
            <person name="Kono N."/>
            <person name="Arakawa K."/>
        </authorList>
    </citation>
    <scope>NUCLEOTIDE SEQUENCE [LARGE SCALE GENOMIC DNA]</scope>
</reference>
<evidence type="ECO:0000313" key="2">
    <source>
        <dbReference type="Proteomes" id="UP001054837"/>
    </source>
</evidence>
<protein>
    <submittedName>
        <fullName evidence="1">Uncharacterized protein</fullName>
    </submittedName>
</protein>
<comment type="caution">
    <text evidence="1">The sequence shown here is derived from an EMBL/GenBank/DDBJ whole genome shotgun (WGS) entry which is preliminary data.</text>
</comment>
<proteinExistence type="predicted"/>
<dbReference type="EMBL" id="BPLQ01000573">
    <property type="protein sequence ID" value="GIX73005.1"/>
    <property type="molecule type" value="Genomic_DNA"/>
</dbReference>
<accession>A0AAV4MM82</accession>
<dbReference type="AlphaFoldDB" id="A0AAV4MM82"/>
<keyword evidence="2" id="KW-1185">Reference proteome</keyword>
<name>A0AAV4MM82_9ARAC</name>
<evidence type="ECO:0000313" key="1">
    <source>
        <dbReference type="EMBL" id="GIX73005.1"/>
    </source>
</evidence>
<gene>
    <name evidence="1" type="ORF">CDAR_39931</name>
</gene>
<organism evidence="1 2">
    <name type="scientific">Caerostris darwini</name>
    <dbReference type="NCBI Taxonomy" id="1538125"/>
    <lineage>
        <taxon>Eukaryota</taxon>
        <taxon>Metazoa</taxon>
        <taxon>Ecdysozoa</taxon>
        <taxon>Arthropoda</taxon>
        <taxon>Chelicerata</taxon>
        <taxon>Arachnida</taxon>
        <taxon>Araneae</taxon>
        <taxon>Araneomorphae</taxon>
        <taxon>Entelegynae</taxon>
        <taxon>Araneoidea</taxon>
        <taxon>Araneidae</taxon>
        <taxon>Caerostris</taxon>
    </lineage>
</organism>
<sequence length="105" mass="11906">MGLQPPDEGPFQALSRSEKVFKLLIHGRQSVVNIDRLKPGSDINPHIKSVTLECAIKDKCSDPTAKRKQSGCIQKCCVIRRYAEEYRRWETAKHSPNSWNAAVEL</sequence>
<dbReference type="Proteomes" id="UP001054837">
    <property type="component" value="Unassembled WGS sequence"/>
</dbReference>